<evidence type="ECO:0000256" key="11">
    <source>
        <dbReference type="ARBA" id="ARBA00023004"/>
    </source>
</evidence>
<evidence type="ECO:0000256" key="7">
    <source>
        <dbReference type="ARBA" id="ARBA00022723"/>
    </source>
</evidence>
<evidence type="ECO:0000256" key="4">
    <source>
        <dbReference type="ARBA" id="ARBA00004406"/>
    </source>
</evidence>
<dbReference type="SUPFAM" id="SSF48264">
    <property type="entry name" value="Cytochrome P450"/>
    <property type="match status" value="1"/>
</dbReference>
<dbReference type="InterPro" id="IPR050196">
    <property type="entry name" value="Cytochrome_P450_Monoox"/>
</dbReference>
<dbReference type="AlphaFoldDB" id="A0A182J2I6"/>
<evidence type="ECO:0000256" key="10">
    <source>
        <dbReference type="ARBA" id="ARBA00023002"/>
    </source>
</evidence>
<evidence type="ECO:0000256" key="6">
    <source>
        <dbReference type="ARBA" id="ARBA00022617"/>
    </source>
</evidence>
<dbReference type="EMBL" id="AXCP01008627">
    <property type="status" value="NOT_ANNOTATED_CDS"/>
    <property type="molecule type" value="Genomic_DNA"/>
</dbReference>
<dbReference type="InterPro" id="IPR001128">
    <property type="entry name" value="Cyt_P450"/>
</dbReference>
<keyword evidence="11" id="KW-0408">Iron</keyword>
<dbReference type="GO" id="GO:0005789">
    <property type="term" value="C:endoplasmic reticulum membrane"/>
    <property type="evidence" value="ECO:0007669"/>
    <property type="project" value="UniProtKB-SubCell"/>
</dbReference>
<comment type="cofactor">
    <cofactor evidence="1">
        <name>heme</name>
        <dbReference type="ChEBI" id="CHEBI:30413"/>
    </cofactor>
</comment>
<evidence type="ECO:0000256" key="5">
    <source>
        <dbReference type="ARBA" id="ARBA00010617"/>
    </source>
</evidence>
<protein>
    <submittedName>
        <fullName evidence="14">Uncharacterized protein</fullName>
    </submittedName>
</protein>
<reference evidence="14" key="1">
    <citation type="submission" date="2022-08" db="UniProtKB">
        <authorList>
            <consortium name="EnsemblMetazoa"/>
        </authorList>
    </citation>
    <scope>IDENTIFICATION</scope>
    <source>
        <strain evidence="14">EBRO</strain>
    </source>
</reference>
<keyword evidence="12" id="KW-0503">Monooxygenase</keyword>
<comment type="similarity">
    <text evidence="5">Belongs to the cytochrome P450 family.</text>
</comment>
<evidence type="ECO:0000256" key="2">
    <source>
        <dbReference type="ARBA" id="ARBA00003690"/>
    </source>
</evidence>
<comment type="subcellular location">
    <subcellularLocation>
        <location evidence="4">Endoplasmic reticulum membrane</location>
        <topology evidence="4">Peripheral membrane protein</topology>
    </subcellularLocation>
    <subcellularLocation>
        <location evidence="3">Microsome membrane</location>
        <topology evidence="3">Peripheral membrane protein</topology>
    </subcellularLocation>
</comment>
<organism evidence="14">
    <name type="scientific">Anopheles atroparvus</name>
    <name type="common">European mosquito</name>
    <dbReference type="NCBI Taxonomy" id="41427"/>
    <lineage>
        <taxon>Eukaryota</taxon>
        <taxon>Metazoa</taxon>
        <taxon>Ecdysozoa</taxon>
        <taxon>Arthropoda</taxon>
        <taxon>Hexapoda</taxon>
        <taxon>Insecta</taxon>
        <taxon>Pterygota</taxon>
        <taxon>Neoptera</taxon>
        <taxon>Endopterygota</taxon>
        <taxon>Diptera</taxon>
        <taxon>Nematocera</taxon>
        <taxon>Culicoidea</taxon>
        <taxon>Culicidae</taxon>
        <taxon>Anophelinae</taxon>
        <taxon>Anopheles</taxon>
    </lineage>
</organism>
<dbReference type="Gene3D" id="1.10.630.10">
    <property type="entry name" value="Cytochrome P450"/>
    <property type="match status" value="1"/>
</dbReference>
<dbReference type="VEuPathDB" id="VectorBase:AATE010134"/>
<evidence type="ECO:0000256" key="13">
    <source>
        <dbReference type="ARBA" id="ARBA00023136"/>
    </source>
</evidence>
<keyword evidence="7" id="KW-0479">Metal-binding</keyword>
<sequence length="200" mass="22728">MIRDISKRLLQERKLHPRQTELLQQGDNFGRKPALNFADNLFDEAENNPSLTEEHLLDHIHTIILGGNDTTTTTMSNLVLMLAIHQDVQEAVYQEVISECPDKTKPITTEEANSLAYTEMVCKETMRLFPVGPLLARKCLADVKLDEKHTIPEGCCVCISVYTMHRAASIWGPEPTKFNPDHFLPEKVANRHPYAYIPFS</sequence>
<keyword evidence="8" id="KW-0256">Endoplasmic reticulum</keyword>
<dbReference type="STRING" id="41427.A0A182J2I6"/>
<evidence type="ECO:0000256" key="9">
    <source>
        <dbReference type="ARBA" id="ARBA00022848"/>
    </source>
</evidence>
<evidence type="ECO:0000256" key="3">
    <source>
        <dbReference type="ARBA" id="ARBA00004174"/>
    </source>
</evidence>
<comment type="function">
    <text evidence="2">May be involved in the metabolism of insect hormones and in the breakdown of synthetic insecticides.</text>
</comment>
<dbReference type="PANTHER" id="PTHR24291:SF189">
    <property type="entry name" value="CYTOCHROME P450 4C3-RELATED"/>
    <property type="match status" value="1"/>
</dbReference>
<evidence type="ECO:0000256" key="8">
    <source>
        <dbReference type="ARBA" id="ARBA00022824"/>
    </source>
</evidence>
<evidence type="ECO:0000256" key="1">
    <source>
        <dbReference type="ARBA" id="ARBA00001971"/>
    </source>
</evidence>
<dbReference type="InterPro" id="IPR036396">
    <property type="entry name" value="Cyt_P450_sf"/>
</dbReference>
<dbReference type="GO" id="GO:0016705">
    <property type="term" value="F:oxidoreductase activity, acting on paired donors, with incorporation or reduction of molecular oxygen"/>
    <property type="evidence" value="ECO:0007669"/>
    <property type="project" value="InterPro"/>
</dbReference>
<evidence type="ECO:0000256" key="12">
    <source>
        <dbReference type="ARBA" id="ARBA00023033"/>
    </source>
</evidence>
<proteinExistence type="inferred from homology"/>
<dbReference type="PRINTS" id="PR00385">
    <property type="entry name" value="P450"/>
</dbReference>
<keyword evidence="6" id="KW-0349">Heme</keyword>
<accession>A0A182J2I6</accession>
<keyword evidence="13" id="KW-0472">Membrane</keyword>
<dbReference type="GO" id="GO:0005506">
    <property type="term" value="F:iron ion binding"/>
    <property type="evidence" value="ECO:0007669"/>
    <property type="project" value="InterPro"/>
</dbReference>
<keyword evidence="9" id="KW-0492">Microsome</keyword>
<dbReference type="EnsemblMetazoa" id="AATE010134-RA">
    <property type="protein sequence ID" value="AATE010134-PA.1"/>
    <property type="gene ID" value="AATE010134"/>
</dbReference>
<keyword evidence="10" id="KW-0560">Oxidoreductase</keyword>
<dbReference type="Pfam" id="PF00067">
    <property type="entry name" value="p450"/>
    <property type="match status" value="1"/>
</dbReference>
<dbReference type="PANTHER" id="PTHR24291">
    <property type="entry name" value="CYTOCHROME P450 FAMILY 4"/>
    <property type="match status" value="1"/>
</dbReference>
<name>A0A182J2I6_ANOAO</name>
<dbReference type="GO" id="GO:0020037">
    <property type="term" value="F:heme binding"/>
    <property type="evidence" value="ECO:0007669"/>
    <property type="project" value="InterPro"/>
</dbReference>
<evidence type="ECO:0000313" key="14">
    <source>
        <dbReference type="EnsemblMetazoa" id="AATE010134-PA.1"/>
    </source>
</evidence>
<dbReference type="GO" id="GO:0004497">
    <property type="term" value="F:monooxygenase activity"/>
    <property type="evidence" value="ECO:0007669"/>
    <property type="project" value="UniProtKB-KW"/>
</dbReference>